<feature type="region of interest" description="Disordered" evidence="1">
    <location>
        <begin position="1"/>
        <end position="60"/>
    </location>
</feature>
<dbReference type="Proteomes" id="UP001163846">
    <property type="component" value="Unassembled WGS sequence"/>
</dbReference>
<comment type="caution">
    <text evidence="2">The sequence shown here is derived from an EMBL/GenBank/DDBJ whole genome shotgun (WGS) entry which is preliminary data.</text>
</comment>
<dbReference type="AlphaFoldDB" id="A0AA38UD85"/>
<gene>
    <name evidence="2" type="ORF">F5878DRAFT_621829</name>
</gene>
<name>A0AA38UD85_9AGAR</name>
<evidence type="ECO:0000256" key="1">
    <source>
        <dbReference type="SAM" id="MobiDB-lite"/>
    </source>
</evidence>
<feature type="region of interest" description="Disordered" evidence="1">
    <location>
        <begin position="136"/>
        <end position="155"/>
    </location>
</feature>
<evidence type="ECO:0000313" key="3">
    <source>
        <dbReference type="Proteomes" id="UP001163846"/>
    </source>
</evidence>
<feature type="region of interest" description="Disordered" evidence="1">
    <location>
        <begin position="322"/>
        <end position="360"/>
    </location>
</feature>
<feature type="compositionally biased region" description="Polar residues" evidence="1">
    <location>
        <begin position="1"/>
        <end position="29"/>
    </location>
</feature>
<sequence length="399" mass="42712">MAMSPRNSESSVNSHAASPSPATMSSISVISEGPQTPSLPSSPTPQSPAAAKARPASDHRASALRASVFDAFAELGAFDENSQIAEWIFNPNVDDNSFASSSTGPRKVNVHFLEKSGSRFRERLNSDGSANLLNGFANKAMPSSSPTSPLPTRRPTMRFFNGLRARSASRNRRDKKKLQETIVEEPRVSVPASPSKKRPFLQFRSKSSRTIPTSISYPISSSLDLPRPPRLSELRSESSPVAVTLAHTSSPSIATNTSWEHIQGSASLDLLRSTDVSPMNTFLHGKQSPKPGIPFPTERDQPGHGGGSLFLKKISTAVARPFSAGSATNPDPHSSFVGSGPGSNPTGYPIRRTRSRPPEVTETLKVTPLRTKFPSSFSSPSSPVDVSPTTRALATMEVL</sequence>
<accession>A0AA38UD85</accession>
<dbReference type="EMBL" id="MU806232">
    <property type="protein sequence ID" value="KAJ3837644.1"/>
    <property type="molecule type" value="Genomic_DNA"/>
</dbReference>
<evidence type="ECO:0000313" key="2">
    <source>
        <dbReference type="EMBL" id="KAJ3837644.1"/>
    </source>
</evidence>
<feature type="compositionally biased region" description="Low complexity" evidence="1">
    <location>
        <begin position="141"/>
        <end position="155"/>
    </location>
</feature>
<feature type="region of interest" description="Disordered" evidence="1">
    <location>
        <begin position="184"/>
        <end position="207"/>
    </location>
</feature>
<organism evidence="2 3">
    <name type="scientific">Lentinula raphanica</name>
    <dbReference type="NCBI Taxonomy" id="153919"/>
    <lineage>
        <taxon>Eukaryota</taxon>
        <taxon>Fungi</taxon>
        <taxon>Dikarya</taxon>
        <taxon>Basidiomycota</taxon>
        <taxon>Agaricomycotina</taxon>
        <taxon>Agaricomycetes</taxon>
        <taxon>Agaricomycetidae</taxon>
        <taxon>Agaricales</taxon>
        <taxon>Marasmiineae</taxon>
        <taxon>Omphalotaceae</taxon>
        <taxon>Lentinula</taxon>
    </lineage>
</organism>
<keyword evidence="3" id="KW-1185">Reference proteome</keyword>
<protein>
    <submittedName>
        <fullName evidence="2">Uncharacterized protein</fullName>
    </submittedName>
</protein>
<reference evidence="2" key="1">
    <citation type="submission" date="2022-08" db="EMBL/GenBank/DDBJ databases">
        <authorList>
            <consortium name="DOE Joint Genome Institute"/>
            <person name="Min B."/>
            <person name="Riley R."/>
            <person name="Sierra-Patev S."/>
            <person name="Naranjo-Ortiz M."/>
            <person name="Looney B."/>
            <person name="Konkel Z."/>
            <person name="Slot J.C."/>
            <person name="Sakamoto Y."/>
            <person name="Steenwyk J.L."/>
            <person name="Rokas A."/>
            <person name="Carro J."/>
            <person name="Camarero S."/>
            <person name="Ferreira P."/>
            <person name="Molpeceres G."/>
            <person name="Ruiz-Duenas F.J."/>
            <person name="Serrano A."/>
            <person name="Henrissat B."/>
            <person name="Drula E."/>
            <person name="Hughes K.W."/>
            <person name="Mata J.L."/>
            <person name="Ishikawa N.K."/>
            <person name="Vargas-Isla R."/>
            <person name="Ushijima S."/>
            <person name="Smith C.A."/>
            <person name="Ahrendt S."/>
            <person name="Andreopoulos W."/>
            <person name="He G."/>
            <person name="Labutti K."/>
            <person name="Lipzen A."/>
            <person name="Ng V."/>
            <person name="Sandor L."/>
            <person name="Barry K."/>
            <person name="Martinez A.T."/>
            <person name="Xiao Y."/>
            <person name="Gibbons J.G."/>
            <person name="Terashima K."/>
            <person name="Hibbett D.S."/>
            <person name="Grigoriev I.V."/>
        </authorList>
    </citation>
    <scope>NUCLEOTIDE SEQUENCE</scope>
    <source>
        <strain evidence="2">TFB9207</strain>
    </source>
</reference>
<proteinExistence type="predicted"/>